<evidence type="ECO:0000256" key="12">
    <source>
        <dbReference type="ARBA" id="ARBA00071006"/>
    </source>
</evidence>
<keyword evidence="18" id="KW-1185">Reference proteome</keyword>
<dbReference type="Gene3D" id="3.40.30.10">
    <property type="entry name" value="Glutaredoxin"/>
    <property type="match status" value="1"/>
</dbReference>
<evidence type="ECO:0000313" key="18">
    <source>
        <dbReference type="Proteomes" id="UP000026962"/>
    </source>
</evidence>
<organism evidence="17">
    <name type="scientific">Oryza punctata</name>
    <name type="common">Red rice</name>
    <dbReference type="NCBI Taxonomy" id="4537"/>
    <lineage>
        <taxon>Eukaryota</taxon>
        <taxon>Viridiplantae</taxon>
        <taxon>Streptophyta</taxon>
        <taxon>Embryophyta</taxon>
        <taxon>Tracheophyta</taxon>
        <taxon>Spermatophyta</taxon>
        <taxon>Magnoliopsida</taxon>
        <taxon>Liliopsida</taxon>
        <taxon>Poales</taxon>
        <taxon>Poaceae</taxon>
        <taxon>BOP clade</taxon>
        <taxon>Oryzoideae</taxon>
        <taxon>Oryzeae</taxon>
        <taxon>Oryzinae</taxon>
        <taxon>Oryza</taxon>
    </lineage>
</organism>
<sequence length="646" mass="73427">MELLWLLLLMLMASSTSSRSEMKAGEVIRRSQFPEGFFFGTASSAYQYEGAVREGGRGPSIWDTFTHNHPEKIANGSNGDIAIDSYHRYKEDVRIMKDLGLNAYRFSVSWPRILPNGKLSGGVNLEGIKYYNNLIDELISKGVEPFVTLFHWDSPQALEQQYGGFLSHLIVEDFRDYADICFREFGDRVKYWITFNEPWSFSIGGYSSGILAPGRCSSQEKSGCSKGDSGREPYIVAHNQLLAHAAAVQMYRDRYQGGQKGKIGITIVSNWMIPYEDSKEDKHATKRALDFMYGWFMDPLTKGDYPVSMRTLVGNRLPKFTKEQSKVINGSFDFIGLNYYTARYIQGTKQDSNSHKSYSTDSLTNQRVERNGTDIGPKAGSSWLYIYPKGIEELLLYTKRTYNNPTIYITENGVDEVNNEKLALKEALIDNTRIEFYRQHLFHVQRVLGEGVDVRGYFAWSLFDNFEWMDGYSVRFGINYIDYKDGLKRYPKRSSQCEETKAEMTVEKVDVTVADFDAHFDRLFAAGEDVEDGGKGKVKLLLFLADRDASSNQTWCPDCNVAEPVIYDKVEAAAKEKEKDVVLLRAYVGDKPTWRDPAHPWRVDPRFKLTGVPTLIRWENGAAAARLGDDEAHLADKVDTVLNASN</sequence>
<dbReference type="InterPro" id="IPR010357">
    <property type="entry name" value="TXNDC17_dom"/>
</dbReference>
<accession>A0A0E0LB20</accession>
<keyword evidence="3" id="KW-0813">Transport</keyword>
<evidence type="ECO:0000313" key="17">
    <source>
        <dbReference type="EnsemblPlants" id="OPUNC06G12150.1"/>
    </source>
</evidence>
<dbReference type="SUPFAM" id="SSF52833">
    <property type="entry name" value="Thioredoxin-like"/>
    <property type="match status" value="1"/>
</dbReference>
<dbReference type="AlphaFoldDB" id="A0A0E0LB20"/>
<dbReference type="eggNOG" id="KOG0626">
    <property type="taxonomic scope" value="Eukaryota"/>
</dbReference>
<comment type="similarity">
    <text evidence="2 14">Belongs to the glycosyl hydrolase 1 family.</text>
</comment>
<feature type="chain" id="PRO_5002366297" description="Thioredoxin-like protein Clot" evidence="15">
    <location>
        <begin position="19"/>
        <end position="646"/>
    </location>
</feature>
<comment type="similarity">
    <text evidence="1">Belongs to the thioredoxin family.</text>
</comment>
<dbReference type="STRING" id="4537.A0A0E0LB20"/>
<dbReference type="PRINTS" id="PR00131">
    <property type="entry name" value="GLHYDRLASE1"/>
</dbReference>
<dbReference type="InterPro" id="IPR001360">
    <property type="entry name" value="Glyco_hydro_1"/>
</dbReference>
<dbReference type="PROSITE" id="PS00653">
    <property type="entry name" value="GLYCOSYL_HYDROL_F1_2"/>
    <property type="match status" value="1"/>
</dbReference>
<keyword evidence="5" id="KW-0378">Hydrolase</keyword>
<dbReference type="EnsemblPlants" id="OPUNC06G12150.1">
    <property type="protein sequence ID" value="OPUNC06G12150.1"/>
    <property type="gene ID" value="OPUNC06G12150"/>
</dbReference>
<dbReference type="PANTHER" id="PTHR10353:SF137">
    <property type="entry name" value="MYROSINASE 3-RELATED"/>
    <property type="match status" value="1"/>
</dbReference>
<dbReference type="GO" id="GO:0004565">
    <property type="term" value="F:beta-galactosidase activity"/>
    <property type="evidence" value="ECO:0007669"/>
    <property type="project" value="UniProtKB-ARBA"/>
</dbReference>
<dbReference type="GO" id="GO:0005975">
    <property type="term" value="P:carbohydrate metabolic process"/>
    <property type="evidence" value="ECO:0007669"/>
    <property type="project" value="InterPro"/>
</dbReference>
<feature type="domain" description="Thioredoxin" evidence="16">
    <location>
        <begin position="535"/>
        <end position="642"/>
    </location>
</feature>
<dbReference type="InterPro" id="IPR017853">
    <property type="entry name" value="GH"/>
</dbReference>
<dbReference type="Pfam" id="PF00232">
    <property type="entry name" value="Glyco_hydro_1"/>
    <property type="match status" value="1"/>
</dbReference>
<evidence type="ECO:0000256" key="11">
    <source>
        <dbReference type="ARBA" id="ARBA00056742"/>
    </source>
</evidence>
<evidence type="ECO:0000256" key="2">
    <source>
        <dbReference type="ARBA" id="ARBA00010838"/>
    </source>
</evidence>
<dbReference type="eggNOG" id="KOG3425">
    <property type="taxonomic scope" value="Eukaryota"/>
</dbReference>
<dbReference type="Gramene" id="OPUNC06G12150.1">
    <property type="protein sequence ID" value="OPUNC06G12150.1"/>
    <property type="gene ID" value="OPUNC06G12150"/>
</dbReference>
<evidence type="ECO:0000256" key="14">
    <source>
        <dbReference type="RuleBase" id="RU003690"/>
    </source>
</evidence>
<evidence type="ECO:0000256" key="13">
    <source>
        <dbReference type="ARBA" id="ARBA00083188"/>
    </source>
</evidence>
<keyword evidence="8" id="KW-0325">Glycoprotein</keyword>
<evidence type="ECO:0000256" key="5">
    <source>
        <dbReference type="ARBA" id="ARBA00022801"/>
    </source>
</evidence>
<evidence type="ECO:0000256" key="10">
    <source>
        <dbReference type="ARBA" id="ARBA00023295"/>
    </source>
</evidence>
<evidence type="ECO:0000256" key="4">
    <source>
        <dbReference type="ARBA" id="ARBA00022729"/>
    </source>
</evidence>
<keyword evidence="7" id="KW-1015">Disulfide bond</keyword>
<dbReference type="GO" id="GO:0033907">
    <property type="term" value="F:beta-D-fucosidase activity"/>
    <property type="evidence" value="ECO:0007669"/>
    <property type="project" value="UniProtKB-ARBA"/>
</dbReference>
<dbReference type="HOGENOM" id="CLU_001859_1_0_1"/>
<dbReference type="SUPFAM" id="SSF51445">
    <property type="entry name" value="(Trans)glycosidases"/>
    <property type="match status" value="1"/>
</dbReference>
<evidence type="ECO:0000256" key="6">
    <source>
        <dbReference type="ARBA" id="ARBA00022982"/>
    </source>
</evidence>
<keyword evidence="6" id="KW-0249">Electron transport</keyword>
<dbReference type="Pfam" id="PF06110">
    <property type="entry name" value="TXD17-like_Trx"/>
    <property type="match status" value="1"/>
</dbReference>
<evidence type="ECO:0000256" key="7">
    <source>
        <dbReference type="ARBA" id="ARBA00023157"/>
    </source>
</evidence>
<dbReference type="GO" id="GO:0008422">
    <property type="term" value="F:beta-glucosidase activity"/>
    <property type="evidence" value="ECO:0007669"/>
    <property type="project" value="UniProtKB-ARBA"/>
</dbReference>
<dbReference type="Proteomes" id="UP000026962">
    <property type="component" value="Chromosome 6"/>
</dbReference>
<proteinExistence type="inferred from homology"/>
<dbReference type="InterPro" id="IPR036249">
    <property type="entry name" value="Thioredoxin-like_sf"/>
</dbReference>
<dbReference type="FunFam" id="3.40.30.10:FF:000259">
    <property type="entry name" value="Thioredoxin-like protein Clot"/>
    <property type="match status" value="1"/>
</dbReference>
<dbReference type="PANTHER" id="PTHR10353">
    <property type="entry name" value="GLYCOSYL HYDROLASE"/>
    <property type="match status" value="1"/>
</dbReference>
<evidence type="ECO:0000256" key="3">
    <source>
        <dbReference type="ARBA" id="ARBA00022448"/>
    </source>
</evidence>
<keyword evidence="4 15" id="KW-0732">Signal</keyword>
<reference evidence="17" key="1">
    <citation type="submission" date="2015-04" db="UniProtKB">
        <authorList>
            <consortium name="EnsemblPlants"/>
        </authorList>
    </citation>
    <scope>IDENTIFICATION</scope>
</reference>
<evidence type="ECO:0000259" key="16">
    <source>
        <dbReference type="Pfam" id="PF06110"/>
    </source>
</evidence>
<evidence type="ECO:0000256" key="1">
    <source>
        <dbReference type="ARBA" id="ARBA00008987"/>
    </source>
</evidence>
<dbReference type="OMA" id="EEGYFYP"/>
<dbReference type="FunFam" id="3.20.20.80:FF:000020">
    <property type="entry name" value="Beta-glucosidase 12"/>
    <property type="match status" value="1"/>
</dbReference>
<reference evidence="17" key="2">
    <citation type="submission" date="2018-05" db="EMBL/GenBank/DDBJ databases">
        <title>OpunRS2 (Oryza punctata Reference Sequence Version 2).</title>
        <authorList>
            <person name="Zhang J."/>
            <person name="Kudrna D."/>
            <person name="Lee S."/>
            <person name="Talag J."/>
            <person name="Welchert J."/>
            <person name="Wing R.A."/>
        </authorList>
    </citation>
    <scope>NUCLEOTIDE SEQUENCE [LARGE SCALE GENOMIC DNA]</scope>
</reference>
<evidence type="ECO:0000256" key="9">
    <source>
        <dbReference type="ARBA" id="ARBA00023284"/>
    </source>
</evidence>
<keyword evidence="9" id="KW-0676">Redox-active center</keyword>
<keyword evidence="10" id="KW-0326">Glycosidase</keyword>
<evidence type="ECO:0000256" key="8">
    <source>
        <dbReference type="ARBA" id="ARBA00023180"/>
    </source>
</evidence>
<dbReference type="InterPro" id="IPR033132">
    <property type="entry name" value="GH_1_N_CS"/>
</dbReference>
<evidence type="ECO:0000256" key="15">
    <source>
        <dbReference type="SAM" id="SignalP"/>
    </source>
</evidence>
<feature type="signal peptide" evidence="15">
    <location>
        <begin position="1"/>
        <end position="18"/>
    </location>
</feature>
<protein>
    <recommendedName>
        <fullName evidence="12">Thioredoxin-like protein Clot</fullName>
    </recommendedName>
    <alternativeName>
        <fullName evidence="13">Thioredoxin Clot</fullName>
    </alternativeName>
</protein>
<dbReference type="Gene3D" id="3.20.20.80">
    <property type="entry name" value="Glycosidases"/>
    <property type="match status" value="1"/>
</dbReference>
<comment type="function">
    <text evidence="11">Probable thiol-disulfide oxidoreductase that may participate in various redox reactions.</text>
</comment>
<name>A0A0E0LB20_ORYPU</name>